<proteinExistence type="predicted"/>
<comment type="caution">
    <text evidence="6">The sequence shown here is derived from an EMBL/GenBank/DDBJ whole genome shotgun (WGS) entry which is preliminary data.</text>
</comment>
<dbReference type="PANTHER" id="PTHR31060">
    <property type="entry name" value="OSJNBA0011J08.25 PROTEIN-RELATED"/>
    <property type="match status" value="1"/>
</dbReference>
<evidence type="ECO:0000313" key="7">
    <source>
        <dbReference type="Proteomes" id="UP001419268"/>
    </source>
</evidence>
<name>A0AAP0LAE4_9MAGN</name>
<dbReference type="EMBL" id="JBBNAG010000001">
    <property type="protein sequence ID" value="KAK9165544.1"/>
    <property type="molecule type" value="Genomic_DNA"/>
</dbReference>
<dbReference type="Gene3D" id="3.30.710.10">
    <property type="entry name" value="Potassium Channel Kv1.1, Chain A"/>
    <property type="match status" value="1"/>
</dbReference>
<dbReference type="PANTHER" id="PTHR31060:SF6">
    <property type="entry name" value="EXPRESSED PROTEIN"/>
    <property type="match status" value="1"/>
</dbReference>
<reference evidence="6 7" key="1">
    <citation type="submission" date="2024-01" db="EMBL/GenBank/DDBJ databases">
        <title>Genome assemblies of Stephania.</title>
        <authorList>
            <person name="Yang L."/>
        </authorList>
    </citation>
    <scope>NUCLEOTIDE SEQUENCE [LARGE SCALE GENOMIC DNA]</scope>
    <source>
        <strain evidence="6">JXDWG</strain>
        <tissue evidence="6">Leaf</tissue>
    </source>
</reference>
<sequence>MLFSGATTKRQRVATTAAAAPDTVSCRVTSASRSRFNDAATADVNLRLHLESSPPFDSDQESESSSPDESVVQSDVLLHLHSDALRRSKYFNALLSDRWMNEPDDEDSEDSGKAFRLDLKVPASIGTVEVHLTVLRLLYSDDFSASIDSASAALSILPVALELLFEECIVACVRFLEVVPWSEEEEKRILNLIPFLKQEESQELLARVSPLKEDSSEEMLHGLIRSVINYHPNSAFAAKAFVANLLRDFSSRDLVRRVLDRAFKTSLNVAKESLEEYSSPDFRGDHNETEAIQRLKLHTAMTTGRHLLWLVERMIELKVADTAVKEWSDQISFTADLQRAIRDDVTRNIVPGLPGILLRCTCKLAIAVTAGSILAAREVRMKLVRGWLPVLIVCKDSILPMLPSHKSLYQELEETFLRIISTLPMVEAQELLQQCLSFSTRNVDDCPHLVSAFNTWFRRATRPAEDFKLN</sequence>
<evidence type="ECO:0000256" key="3">
    <source>
        <dbReference type="ARBA" id="ARBA00022786"/>
    </source>
</evidence>
<evidence type="ECO:0000256" key="1">
    <source>
        <dbReference type="ARBA" id="ARBA00002668"/>
    </source>
</evidence>
<dbReference type="InterPro" id="IPR058039">
    <property type="entry name" value="At3g05675-like_ankyrin"/>
</dbReference>
<protein>
    <recommendedName>
        <fullName evidence="5">At3g05675-like ankyrin-like domain-containing protein</fullName>
    </recommendedName>
</protein>
<feature type="region of interest" description="Disordered" evidence="4">
    <location>
        <begin position="51"/>
        <end position="71"/>
    </location>
</feature>
<dbReference type="InterPro" id="IPR011333">
    <property type="entry name" value="SKP1/BTB/POZ_sf"/>
</dbReference>
<dbReference type="AlphaFoldDB" id="A0AAP0LAE4"/>
<keyword evidence="3" id="KW-0833">Ubl conjugation pathway</keyword>
<feature type="domain" description="At3g05675-like ankyrin-like" evidence="5">
    <location>
        <begin position="214"/>
        <end position="460"/>
    </location>
</feature>
<organism evidence="6 7">
    <name type="scientific">Stephania cephalantha</name>
    <dbReference type="NCBI Taxonomy" id="152367"/>
    <lineage>
        <taxon>Eukaryota</taxon>
        <taxon>Viridiplantae</taxon>
        <taxon>Streptophyta</taxon>
        <taxon>Embryophyta</taxon>
        <taxon>Tracheophyta</taxon>
        <taxon>Spermatophyta</taxon>
        <taxon>Magnoliopsida</taxon>
        <taxon>Ranunculales</taxon>
        <taxon>Menispermaceae</taxon>
        <taxon>Menispermoideae</taxon>
        <taxon>Cissampelideae</taxon>
        <taxon>Stephania</taxon>
    </lineage>
</organism>
<evidence type="ECO:0000256" key="4">
    <source>
        <dbReference type="SAM" id="MobiDB-lite"/>
    </source>
</evidence>
<dbReference type="Proteomes" id="UP001419268">
    <property type="component" value="Unassembled WGS sequence"/>
</dbReference>
<accession>A0AAP0LAE4</accession>
<keyword evidence="7" id="KW-1185">Reference proteome</keyword>
<comment type="pathway">
    <text evidence="2">Protein modification; protein ubiquitination.</text>
</comment>
<dbReference type="Pfam" id="PF25553">
    <property type="entry name" value="BTB-POZ_ANK-like"/>
    <property type="match status" value="1"/>
</dbReference>
<evidence type="ECO:0000259" key="5">
    <source>
        <dbReference type="Pfam" id="PF25553"/>
    </source>
</evidence>
<gene>
    <name evidence="6" type="ORF">Scep_000735</name>
</gene>
<dbReference type="InterPro" id="IPR038920">
    <property type="entry name" value="At3g05675-like"/>
</dbReference>
<comment type="function">
    <text evidence="1">May act as a substrate-specific adapter of an E3 ubiquitin-protein ligase complex (CUL3-RBX1-BTB) which mediates the ubiquitination and subsequent proteasomal degradation of target proteins.</text>
</comment>
<evidence type="ECO:0000313" key="6">
    <source>
        <dbReference type="EMBL" id="KAK9165544.1"/>
    </source>
</evidence>
<evidence type="ECO:0000256" key="2">
    <source>
        <dbReference type="ARBA" id="ARBA00004906"/>
    </source>
</evidence>